<protein>
    <recommendedName>
        <fullName evidence="3">IacB protein</fullName>
    </recommendedName>
</protein>
<sequence>MTAAAPLRVLFCIGINQNFFDLPAGDGGAVWQATLDLLEKTSRHPGITYIADFDDDAQQVGPSYGWPWTAYMLADVDSQATVTEITNLLRTIRVGEHALWRYAKIEARIGRPLTVRDDVTLPTGSVHG</sequence>
<name>A0A4Q7U5W4_9MICO</name>
<gene>
    <name evidence="1" type="ORF">EV139_0501</name>
</gene>
<comment type="caution">
    <text evidence="1">The sequence shown here is derived from an EMBL/GenBank/DDBJ whole genome shotgun (WGS) entry which is preliminary data.</text>
</comment>
<proteinExistence type="predicted"/>
<dbReference type="AlphaFoldDB" id="A0A4Q7U5W4"/>
<evidence type="ECO:0000313" key="2">
    <source>
        <dbReference type="Proteomes" id="UP000291832"/>
    </source>
</evidence>
<dbReference type="EMBL" id="SHKI01000002">
    <property type="protein sequence ID" value="RZT68773.1"/>
    <property type="molecule type" value="Genomic_DNA"/>
</dbReference>
<dbReference type="OrthoDB" id="7849477at2"/>
<accession>A0A4Q7U5W4</accession>
<dbReference type="RefSeq" id="WP_130452717.1">
    <property type="nucleotide sequence ID" value="NZ_QYAG01000005.1"/>
</dbReference>
<evidence type="ECO:0000313" key="1">
    <source>
        <dbReference type="EMBL" id="RZT68773.1"/>
    </source>
</evidence>
<organism evidence="1 2">
    <name type="scientific">Leucobacter luti</name>
    <dbReference type="NCBI Taxonomy" id="340320"/>
    <lineage>
        <taxon>Bacteria</taxon>
        <taxon>Bacillati</taxon>
        <taxon>Actinomycetota</taxon>
        <taxon>Actinomycetes</taxon>
        <taxon>Micrococcales</taxon>
        <taxon>Microbacteriaceae</taxon>
        <taxon>Leucobacter</taxon>
    </lineage>
</organism>
<reference evidence="1 2" key="1">
    <citation type="journal article" date="2015" name="Stand. Genomic Sci.">
        <title>Genomic Encyclopedia of Bacterial and Archaeal Type Strains, Phase III: the genomes of soil and plant-associated and newly described type strains.</title>
        <authorList>
            <person name="Whitman W.B."/>
            <person name="Woyke T."/>
            <person name="Klenk H.P."/>
            <person name="Zhou Y."/>
            <person name="Lilburn T.G."/>
            <person name="Beck B.J."/>
            <person name="De Vos P."/>
            <person name="Vandamme P."/>
            <person name="Eisen J.A."/>
            <person name="Garrity G."/>
            <person name="Hugenholtz P."/>
            <person name="Kyrpides N.C."/>
        </authorList>
    </citation>
    <scope>NUCLEOTIDE SEQUENCE [LARGE SCALE GENOMIC DNA]</scope>
    <source>
        <strain evidence="1 2">RF6</strain>
    </source>
</reference>
<dbReference type="Proteomes" id="UP000291832">
    <property type="component" value="Unassembled WGS sequence"/>
</dbReference>
<keyword evidence="2" id="KW-1185">Reference proteome</keyword>
<evidence type="ECO:0008006" key="3">
    <source>
        <dbReference type="Google" id="ProtNLM"/>
    </source>
</evidence>